<organism evidence="1 2">
    <name type="scientific">Terasakiispira papahanaumokuakeensis</name>
    <dbReference type="NCBI Taxonomy" id="197479"/>
    <lineage>
        <taxon>Bacteria</taxon>
        <taxon>Pseudomonadati</taxon>
        <taxon>Pseudomonadota</taxon>
        <taxon>Gammaproteobacteria</taxon>
        <taxon>Oceanospirillales</taxon>
        <taxon>Terasakiispira</taxon>
    </lineage>
</organism>
<evidence type="ECO:0000313" key="1">
    <source>
        <dbReference type="EMBL" id="ODC02472.1"/>
    </source>
</evidence>
<name>A0A1E2V6J0_9GAMM</name>
<protein>
    <submittedName>
        <fullName evidence="1">Uncharacterized protein</fullName>
    </submittedName>
</protein>
<comment type="caution">
    <text evidence="1">The sequence shown here is derived from an EMBL/GenBank/DDBJ whole genome shotgun (WGS) entry which is preliminary data.</text>
</comment>
<evidence type="ECO:0000313" key="2">
    <source>
        <dbReference type="Proteomes" id="UP000094291"/>
    </source>
</evidence>
<dbReference type="EMBL" id="MDTQ01000001">
    <property type="protein sequence ID" value="ODC02472.1"/>
    <property type="molecule type" value="Genomic_DNA"/>
</dbReference>
<accession>A0A1E2V6J0</accession>
<reference evidence="1 2" key="1">
    <citation type="submission" date="2016-08" db="EMBL/GenBank/DDBJ databases">
        <authorList>
            <person name="Seilhamer J.J."/>
        </authorList>
    </citation>
    <scope>NUCLEOTIDE SEQUENCE [LARGE SCALE GENOMIC DNA]</scope>
    <source>
        <strain evidence="1 2">PH27A</strain>
    </source>
</reference>
<dbReference type="AlphaFoldDB" id="A0A1E2V6J0"/>
<dbReference type="STRING" id="197479.BFW38_01835"/>
<gene>
    <name evidence="1" type="ORF">BFW38_01835</name>
</gene>
<keyword evidence="2" id="KW-1185">Reference proteome</keyword>
<proteinExistence type="predicted"/>
<dbReference type="Proteomes" id="UP000094291">
    <property type="component" value="Unassembled WGS sequence"/>
</dbReference>
<sequence>MVKRLSLLKASNPIHWALQTVALSMIPEYDGAVMAARQVFSGTIWVGSVKGGVLEMNSD</sequence>